<evidence type="ECO:0000259" key="3">
    <source>
        <dbReference type="Pfam" id="PF11887"/>
    </source>
</evidence>
<dbReference type="NCBIfam" id="TIGR00996">
    <property type="entry name" value="Mtu_fam_mce"/>
    <property type="match status" value="1"/>
</dbReference>
<keyword evidence="5" id="KW-1185">Reference proteome</keyword>
<dbReference type="InterPro" id="IPR003399">
    <property type="entry name" value="Mce/MlaD"/>
</dbReference>
<accession>A0A2U3NGI0</accession>
<evidence type="ECO:0000259" key="2">
    <source>
        <dbReference type="Pfam" id="PF02470"/>
    </source>
</evidence>
<feature type="compositionally biased region" description="Pro residues" evidence="1">
    <location>
        <begin position="449"/>
        <end position="466"/>
    </location>
</feature>
<dbReference type="PANTHER" id="PTHR33371:SF4">
    <property type="entry name" value="INTERMEMBRANE PHOSPHOLIPID TRANSPORT SYSTEM BINDING PROTEIN MLAD"/>
    <property type="match status" value="1"/>
</dbReference>
<dbReference type="InterPro" id="IPR005693">
    <property type="entry name" value="Mce"/>
</dbReference>
<name>A0A2U3NGI0_9MYCO</name>
<feature type="compositionally biased region" description="Low complexity" evidence="1">
    <location>
        <begin position="437"/>
        <end position="448"/>
    </location>
</feature>
<dbReference type="Pfam" id="PF11887">
    <property type="entry name" value="Mce4_CUP1"/>
    <property type="match status" value="1"/>
</dbReference>
<evidence type="ECO:0000256" key="1">
    <source>
        <dbReference type="SAM" id="MobiDB-lite"/>
    </source>
</evidence>
<protein>
    <submittedName>
        <fullName evidence="4">Mammalian cell entry protein</fullName>
    </submittedName>
</protein>
<dbReference type="PANTHER" id="PTHR33371">
    <property type="entry name" value="INTERMEMBRANE PHOSPHOLIPID TRANSPORT SYSTEM BINDING PROTEIN MLAD-RELATED"/>
    <property type="match status" value="1"/>
</dbReference>
<evidence type="ECO:0000313" key="4">
    <source>
        <dbReference type="EMBL" id="SPM30600.1"/>
    </source>
</evidence>
<reference evidence="4 5" key="1">
    <citation type="submission" date="2017-01" db="EMBL/GenBank/DDBJ databases">
        <authorList>
            <consortium name="Urmite Genomes"/>
        </authorList>
    </citation>
    <scope>NUCLEOTIDE SEQUENCE [LARGE SCALE GENOMIC DNA]</scope>
    <source>
        <strain evidence="4 5">AB308</strain>
    </source>
</reference>
<evidence type="ECO:0000313" key="5">
    <source>
        <dbReference type="Proteomes" id="UP000241595"/>
    </source>
</evidence>
<dbReference type="Pfam" id="PF02470">
    <property type="entry name" value="MlaD"/>
    <property type="match status" value="1"/>
</dbReference>
<sequence>MRASILFSRLSRVPRMTAMIAIAAVLVGSLLGASAVIVRATFFRPLTITGYFSAANAIYVGDDVRVAGIKVGTITGIDPDGDRVKMILAVDSDAPIPADAKAVIVAQNLVAARYVQLTPTYQPGSGPAMKDGGVIPLQRTAVPVEWDDVKDQLMRLATEMGPASPTSTTSAGHFIDSAANAMGGNGDKLRQTLAQLSGVGRILADGSGNLVDIIKNLQTFVTALRDSNEQIVQFGDRLATLTSVLDEGRSDLDAALSTLSIAISDVQRLVKNTGSQTAEQVARLANVTQTLADQRDTLENVLHIAPTAVSNTYSAYDPDTGSIPGTFVFNNVSSPIQFICGALAGIENITATETAKLCGEYLGPALSVFNFNSLPFPINPYLSRSPDPSKLIYTEPELAPGGSGPKPGPPEIPPAVSAYQPVDTGSAPAPPVPISPAPTGLPGLLLPTAVPPSPADAASPPAPISPPGDRASAPLPGEGTPPQ</sequence>
<dbReference type="EMBL" id="FTRV01000015">
    <property type="protein sequence ID" value="SPM30600.1"/>
    <property type="molecule type" value="Genomic_DNA"/>
</dbReference>
<feature type="region of interest" description="Disordered" evidence="1">
    <location>
        <begin position="392"/>
        <end position="483"/>
    </location>
</feature>
<gene>
    <name evidence="4" type="ORF">MTAB308_4109</name>
</gene>
<organism evidence="4 5">
    <name type="scientific">Mycobacterium terramassiliense</name>
    <dbReference type="NCBI Taxonomy" id="1841859"/>
    <lineage>
        <taxon>Bacteria</taxon>
        <taxon>Bacillati</taxon>
        <taxon>Actinomycetota</taxon>
        <taxon>Actinomycetes</taxon>
        <taxon>Mycobacteriales</taxon>
        <taxon>Mycobacteriaceae</taxon>
        <taxon>Mycobacterium</taxon>
    </lineage>
</organism>
<feature type="domain" description="Mammalian cell entry C-terminal" evidence="3">
    <location>
        <begin position="128"/>
        <end position="316"/>
    </location>
</feature>
<dbReference type="GO" id="GO:0005576">
    <property type="term" value="C:extracellular region"/>
    <property type="evidence" value="ECO:0007669"/>
    <property type="project" value="TreeGrafter"/>
</dbReference>
<feature type="domain" description="Mce/MlaD" evidence="2">
    <location>
        <begin position="45"/>
        <end position="119"/>
    </location>
</feature>
<proteinExistence type="predicted"/>
<dbReference type="AlphaFoldDB" id="A0A2U3NGI0"/>
<dbReference type="InterPro" id="IPR024516">
    <property type="entry name" value="Mce_C"/>
</dbReference>
<dbReference type="InterPro" id="IPR052336">
    <property type="entry name" value="MlaD_Phospholipid_Transporter"/>
</dbReference>
<dbReference type="Proteomes" id="UP000241595">
    <property type="component" value="Unassembled WGS sequence"/>
</dbReference>
<dbReference type="STRING" id="1841859.GCA_900157385_04110"/>